<dbReference type="Proteomes" id="UP000218231">
    <property type="component" value="Unassembled WGS sequence"/>
</dbReference>
<protein>
    <submittedName>
        <fullName evidence="1">Uncharacterized protein</fullName>
    </submittedName>
</protein>
<dbReference type="AlphaFoldDB" id="A0A2A2KBB0"/>
<organism evidence="1 2">
    <name type="scientific">Diploscapter pachys</name>
    <dbReference type="NCBI Taxonomy" id="2018661"/>
    <lineage>
        <taxon>Eukaryota</taxon>
        <taxon>Metazoa</taxon>
        <taxon>Ecdysozoa</taxon>
        <taxon>Nematoda</taxon>
        <taxon>Chromadorea</taxon>
        <taxon>Rhabditida</taxon>
        <taxon>Rhabditina</taxon>
        <taxon>Rhabditomorpha</taxon>
        <taxon>Rhabditoidea</taxon>
        <taxon>Rhabditidae</taxon>
        <taxon>Diploscapter</taxon>
    </lineage>
</organism>
<sequence>MPMPAISRPVVSHGGVDEQALDLFHRATWQQLRGRKAHREGFAQARRQRLEVLRPQAHGQEIPGRLRGAEHLLVDRQHLGMTLRVAGHSRRYWRLPGVTFKQGAGEPAVRLAVGGQRQGVDLDEPRGYMGLRQQGPGMLTQRHGAGRRTVAPYIQRADAGLALLRVAIVHHQHLLHRRMADQLDLDVRQRHPHAAHLHVTVDPAVEQQHAVLAVAATVTGTEGTHWRAVIVEHIDEVALHQFAVLQVAQGQAHPTGVDTPGDALRAMRAVLVQQPVAQAQAAQTITLTAGQEHFEDGRDRAPEAHAVLPDQLVPAQRILFLAGLGQHQRRPGAQAAEHVEQRHVVVQRGHRDEHIVAADLPLRQGAADDIGGGAVVQHHALGLAGGAGGVQVVGRRDGDHLTGAQPAGLECPGNALHTLPQFGIADAPLAMQQGDASIVRAEQVVGDAPKEIDWFGLRLAAVQAVVAKVDELPCVDFECNLPGQLRHRLVQDHEQLSDPAAIDCFAGIVDLERQPALGGVAETDVHGHLRRLGQARAQVHRAIDRAHRPGQAVGQHHR</sequence>
<evidence type="ECO:0000313" key="1">
    <source>
        <dbReference type="EMBL" id="PAV71296.1"/>
    </source>
</evidence>
<name>A0A2A2KBB0_9BILA</name>
<accession>A0A2A2KBB0</accession>
<dbReference type="AntiFam" id="ANF00174">
    <property type="entry name" value="Shadow ORF (irp2)"/>
</dbReference>
<evidence type="ECO:0000313" key="2">
    <source>
        <dbReference type="Proteomes" id="UP000218231"/>
    </source>
</evidence>
<proteinExistence type="predicted"/>
<reference evidence="1 2" key="1">
    <citation type="journal article" date="2017" name="Curr. Biol.">
        <title>Genome architecture and evolution of a unichromosomal asexual nematode.</title>
        <authorList>
            <person name="Fradin H."/>
            <person name="Zegar C."/>
            <person name="Gutwein M."/>
            <person name="Lucas J."/>
            <person name="Kovtun M."/>
            <person name="Corcoran D."/>
            <person name="Baugh L.R."/>
            <person name="Kiontke K."/>
            <person name="Gunsalus K."/>
            <person name="Fitch D.H."/>
            <person name="Piano F."/>
        </authorList>
    </citation>
    <scope>NUCLEOTIDE SEQUENCE [LARGE SCALE GENOMIC DNA]</scope>
    <source>
        <strain evidence="1">PF1309</strain>
    </source>
</reference>
<dbReference type="EMBL" id="LIAE01009089">
    <property type="protein sequence ID" value="PAV71296.1"/>
    <property type="molecule type" value="Genomic_DNA"/>
</dbReference>
<comment type="caution">
    <text evidence="1">The sequence shown here is derived from an EMBL/GenBank/DDBJ whole genome shotgun (WGS) entry which is preliminary data.</text>
</comment>
<dbReference type="AntiFam" id="ANF00178">
    <property type="entry name" value="Shadow ORF (opposite dhbF)"/>
</dbReference>
<keyword evidence="2" id="KW-1185">Reference proteome</keyword>
<gene>
    <name evidence="1" type="ORF">WR25_15766</name>
</gene>